<reference evidence="2 3" key="1">
    <citation type="submission" date="2019-09" db="EMBL/GenBank/DDBJ databases">
        <title>H2 Metabolism Revealed by Metagenomic Analysis in Subglacial Sediment of East Antarctica.</title>
        <authorList>
            <person name="Yang Z."/>
            <person name="Zhang Y."/>
            <person name="Lv Y."/>
            <person name="Yan W."/>
            <person name="Xiao X."/>
            <person name="Sun B."/>
            <person name="Ma H."/>
        </authorList>
    </citation>
    <scope>NUCLEOTIDE SEQUENCE [LARGE SCALE GENOMIC DNA]</scope>
    <source>
        <strain evidence="2">Bin2_2</strain>
    </source>
</reference>
<evidence type="ECO:0000313" key="2">
    <source>
        <dbReference type="EMBL" id="NDP48287.1"/>
    </source>
</evidence>
<evidence type="ECO:0000313" key="3">
    <source>
        <dbReference type="Proteomes" id="UP000483432"/>
    </source>
</evidence>
<dbReference type="PANTHER" id="PTHR21432:SF20">
    <property type="entry name" value="ACETYL-COA HYDROLASE"/>
    <property type="match status" value="1"/>
</dbReference>
<name>A0A7C9P748_9PROT</name>
<sequence length="86" mass="9280">MVATFALGSGRLYTFMHRNPMLEMHPVSFANDPYIPGQNDKRIAINASLQADLPGQCGSESSGRVLIPPNLFMSASAVSKSLRPTT</sequence>
<dbReference type="EMBL" id="JAAFGW010000100">
    <property type="protein sequence ID" value="NDP48287.1"/>
    <property type="molecule type" value="Genomic_DNA"/>
</dbReference>
<dbReference type="AlphaFoldDB" id="A0A7C9P748"/>
<gene>
    <name evidence="2" type="ORF">GZ085_07820</name>
</gene>
<comment type="caution">
    <text evidence="2">The sequence shown here is derived from an EMBL/GenBank/DDBJ whole genome shotgun (WGS) entry which is preliminary data.</text>
</comment>
<dbReference type="GO" id="GO:0008775">
    <property type="term" value="F:acetate CoA-transferase activity"/>
    <property type="evidence" value="ECO:0007669"/>
    <property type="project" value="InterPro"/>
</dbReference>
<organism evidence="2 3">
    <name type="scientific">Sulfuriferula multivorans</name>
    <dbReference type="NCBI Taxonomy" id="1559896"/>
    <lineage>
        <taxon>Bacteria</taxon>
        <taxon>Pseudomonadati</taxon>
        <taxon>Pseudomonadota</taxon>
        <taxon>Betaproteobacteria</taxon>
        <taxon>Nitrosomonadales</taxon>
        <taxon>Sulfuricellaceae</taxon>
        <taxon>Sulfuriferula</taxon>
    </lineage>
</organism>
<dbReference type="Gene3D" id="3.40.1080.20">
    <property type="entry name" value="Acetyl-CoA hydrolase/transferase C-terminal domain"/>
    <property type="match status" value="1"/>
</dbReference>
<dbReference type="Pfam" id="PF13336">
    <property type="entry name" value="AcetylCoA_hyd_C"/>
    <property type="match status" value="1"/>
</dbReference>
<dbReference type="GO" id="GO:0006083">
    <property type="term" value="P:acetate metabolic process"/>
    <property type="evidence" value="ECO:0007669"/>
    <property type="project" value="InterPro"/>
</dbReference>
<dbReference type="InterPro" id="IPR037171">
    <property type="entry name" value="NagB/RpiA_transferase-like"/>
</dbReference>
<evidence type="ECO:0000259" key="1">
    <source>
        <dbReference type="Pfam" id="PF13336"/>
    </source>
</evidence>
<dbReference type="SUPFAM" id="SSF100950">
    <property type="entry name" value="NagB/RpiA/CoA transferase-like"/>
    <property type="match status" value="1"/>
</dbReference>
<dbReference type="InterPro" id="IPR046433">
    <property type="entry name" value="ActCoA_hydro"/>
</dbReference>
<proteinExistence type="predicted"/>
<dbReference type="Proteomes" id="UP000483432">
    <property type="component" value="Unassembled WGS sequence"/>
</dbReference>
<dbReference type="PANTHER" id="PTHR21432">
    <property type="entry name" value="ACETYL-COA HYDROLASE-RELATED"/>
    <property type="match status" value="1"/>
</dbReference>
<dbReference type="InterPro" id="IPR026888">
    <property type="entry name" value="AcetylCoA_hyd_C"/>
</dbReference>
<accession>A0A7C9P748</accession>
<feature type="domain" description="Acetyl-CoA hydrolase/transferase C-terminal" evidence="1">
    <location>
        <begin position="8"/>
        <end position="64"/>
    </location>
</feature>
<dbReference type="InterPro" id="IPR038460">
    <property type="entry name" value="AcetylCoA_hyd_C_sf"/>
</dbReference>
<protein>
    <recommendedName>
        <fullName evidence="1">Acetyl-CoA hydrolase/transferase C-terminal domain-containing protein</fullName>
    </recommendedName>
</protein>